<sequence>MRINELREMTEADFEALKKRNLCPVCGADLDAWREMFGEKHLCFDRKERV</sequence>
<name>A0A6M3JRV9_9ZZZZ</name>
<evidence type="ECO:0000313" key="2">
    <source>
        <dbReference type="EMBL" id="QJA85363.1"/>
    </source>
</evidence>
<evidence type="ECO:0000313" key="1">
    <source>
        <dbReference type="EMBL" id="QJA72660.1"/>
    </source>
</evidence>
<dbReference type="EMBL" id="MT141968">
    <property type="protein sequence ID" value="QJA72660.1"/>
    <property type="molecule type" value="Genomic_DNA"/>
</dbReference>
<proteinExistence type="predicted"/>
<dbReference type="EMBL" id="MT142570">
    <property type="protein sequence ID" value="QJA85363.1"/>
    <property type="molecule type" value="Genomic_DNA"/>
</dbReference>
<gene>
    <name evidence="1" type="ORF">MM415A02659_0017</name>
    <name evidence="2" type="ORF">MM415B02229_0001</name>
</gene>
<dbReference type="AlphaFoldDB" id="A0A6M3JRV9"/>
<organism evidence="1">
    <name type="scientific">viral metagenome</name>
    <dbReference type="NCBI Taxonomy" id="1070528"/>
    <lineage>
        <taxon>unclassified sequences</taxon>
        <taxon>metagenomes</taxon>
        <taxon>organismal metagenomes</taxon>
    </lineage>
</organism>
<reference evidence="1" key="1">
    <citation type="submission" date="2020-03" db="EMBL/GenBank/DDBJ databases">
        <title>The deep terrestrial virosphere.</title>
        <authorList>
            <person name="Holmfeldt K."/>
            <person name="Nilsson E."/>
            <person name="Simone D."/>
            <person name="Lopez-Fernandez M."/>
            <person name="Wu X."/>
            <person name="de Brujin I."/>
            <person name="Lundin D."/>
            <person name="Andersson A."/>
            <person name="Bertilsson S."/>
            <person name="Dopson M."/>
        </authorList>
    </citation>
    <scope>NUCLEOTIDE SEQUENCE</scope>
    <source>
        <strain evidence="1">MM415A02659</strain>
        <strain evidence="2">MM415B02229</strain>
    </source>
</reference>
<protein>
    <submittedName>
        <fullName evidence="1">Uncharacterized protein</fullName>
    </submittedName>
</protein>
<accession>A0A6M3JRV9</accession>